<keyword evidence="2" id="KW-1133">Transmembrane helix</keyword>
<keyword evidence="4" id="KW-1185">Reference proteome</keyword>
<organism evidence="3 4">
    <name type="scientific">Colletotrichum zoysiae</name>
    <dbReference type="NCBI Taxonomy" id="1216348"/>
    <lineage>
        <taxon>Eukaryota</taxon>
        <taxon>Fungi</taxon>
        <taxon>Dikarya</taxon>
        <taxon>Ascomycota</taxon>
        <taxon>Pezizomycotina</taxon>
        <taxon>Sordariomycetes</taxon>
        <taxon>Hypocreomycetidae</taxon>
        <taxon>Glomerellales</taxon>
        <taxon>Glomerellaceae</taxon>
        <taxon>Colletotrichum</taxon>
        <taxon>Colletotrichum graminicola species complex</taxon>
    </lineage>
</organism>
<accession>A0AAD9HUB3</accession>
<evidence type="ECO:0000313" key="4">
    <source>
        <dbReference type="Proteomes" id="UP001232148"/>
    </source>
</evidence>
<reference evidence="3" key="1">
    <citation type="submission" date="2021-06" db="EMBL/GenBank/DDBJ databases">
        <title>Comparative genomics, transcriptomics and evolutionary studies reveal genomic signatures of adaptation to plant cell wall in hemibiotrophic fungi.</title>
        <authorList>
            <consortium name="DOE Joint Genome Institute"/>
            <person name="Baroncelli R."/>
            <person name="Diaz J.F."/>
            <person name="Benocci T."/>
            <person name="Peng M."/>
            <person name="Battaglia E."/>
            <person name="Haridas S."/>
            <person name="Andreopoulos W."/>
            <person name="Labutti K."/>
            <person name="Pangilinan J."/>
            <person name="Floch G.L."/>
            <person name="Makela M.R."/>
            <person name="Henrissat B."/>
            <person name="Grigoriev I.V."/>
            <person name="Crouch J.A."/>
            <person name="De Vries R.P."/>
            <person name="Sukno S.A."/>
            <person name="Thon M.R."/>
        </authorList>
    </citation>
    <scope>NUCLEOTIDE SEQUENCE</scope>
    <source>
        <strain evidence="3">MAFF235873</strain>
    </source>
</reference>
<keyword evidence="2" id="KW-0472">Membrane</keyword>
<dbReference type="EMBL" id="MU842809">
    <property type="protein sequence ID" value="KAK2035335.1"/>
    <property type="molecule type" value="Genomic_DNA"/>
</dbReference>
<feature type="transmembrane region" description="Helical" evidence="2">
    <location>
        <begin position="234"/>
        <end position="253"/>
    </location>
</feature>
<feature type="region of interest" description="Disordered" evidence="1">
    <location>
        <begin position="98"/>
        <end position="135"/>
    </location>
</feature>
<dbReference type="AlphaFoldDB" id="A0AAD9HUB3"/>
<proteinExistence type="predicted"/>
<feature type="transmembrane region" description="Helical" evidence="2">
    <location>
        <begin position="34"/>
        <end position="56"/>
    </location>
</feature>
<comment type="caution">
    <text evidence="3">The sequence shown here is derived from an EMBL/GenBank/DDBJ whole genome shotgun (WGS) entry which is preliminary data.</text>
</comment>
<evidence type="ECO:0000256" key="1">
    <source>
        <dbReference type="SAM" id="MobiDB-lite"/>
    </source>
</evidence>
<evidence type="ECO:0000256" key="2">
    <source>
        <dbReference type="SAM" id="Phobius"/>
    </source>
</evidence>
<gene>
    <name evidence="3" type="ORF">LX32DRAFT_152625</name>
</gene>
<name>A0AAD9HUB3_9PEZI</name>
<evidence type="ECO:0000313" key="3">
    <source>
        <dbReference type="EMBL" id="KAK2035335.1"/>
    </source>
</evidence>
<protein>
    <submittedName>
        <fullName evidence="3">Uncharacterized protein</fullName>
    </submittedName>
</protein>
<feature type="transmembrane region" description="Helical" evidence="2">
    <location>
        <begin position="150"/>
        <end position="167"/>
    </location>
</feature>
<keyword evidence="2" id="KW-0812">Transmembrane</keyword>
<sequence>MFQGETWDYDGLDGSFDNLGDIHQEETSEHLHPAVVAAIALGCVSGALAITTWILTTCGSCIRIRRRNRDEEANEPSYRSTTLESQSNDYIHTLATLTPHGSSMGDTPESVPLSTRVVSRPGPNGNVNRDATEEQHNGQRLVVTLSNMPVDLLGPLAFILGCISIMYHCPRTPKSCQQRTGPFAEPGTSTARQLDTLSITINRGNGLSNELAPLTPVATRAGPTTPGIDFTHTLLFMHVFLWICIALIGLCTLENNCLTCVSRGVCYCWPKSGNERCQCVRLTICPITCRCPIHGQHGSG</sequence>
<dbReference type="Proteomes" id="UP001232148">
    <property type="component" value="Unassembled WGS sequence"/>
</dbReference>